<dbReference type="InterPro" id="IPR036514">
    <property type="entry name" value="SGNH_hydro_sf"/>
</dbReference>
<evidence type="ECO:0000313" key="3">
    <source>
        <dbReference type="EMBL" id="KAK0746895.1"/>
    </source>
</evidence>
<comment type="caution">
    <text evidence="3">The sequence shown here is derived from an EMBL/GenBank/DDBJ whole genome shotgun (WGS) entry which is preliminary data.</text>
</comment>
<sequence length="304" mass="32581">MFSSTSLAALTLLSLAASPVAGLVAAPLEARFVGTKYLFIFGDSYTATGFNPSGNKPSASNPIGNPNLPGSTFSGGWDWPGYLVTSFNTSQTLLYNYAVGGATVDSNLVAPPGNGIKSFVEQTAQWKSDAASKPSYAPWTSENALAGAFFGINDILQSHWRDADTPLSKMVDRYFEQFATLYAAGVRNFFLVTVPPMDKVPQITGQNAQGRSKIMTNVNSWNTQLAARLATFKEKNTGVTAVVIESAGPFNTAIANPKSYGAPDATCLNRNGKSCLWWDNLHPGEAIHKLLAAEIAKAWKDTFF</sequence>
<dbReference type="SUPFAM" id="SSF52266">
    <property type="entry name" value="SGNH hydrolase"/>
    <property type="match status" value="1"/>
</dbReference>
<dbReference type="CDD" id="cd01846">
    <property type="entry name" value="fatty_acyltransferase_like"/>
    <property type="match status" value="1"/>
</dbReference>
<evidence type="ECO:0000313" key="4">
    <source>
        <dbReference type="Proteomes" id="UP001172155"/>
    </source>
</evidence>
<gene>
    <name evidence="3" type="ORF">B0T18DRAFT_162317</name>
</gene>
<dbReference type="GO" id="GO:0016788">
    <property type="term" value="F:hydrolase activity, acting on ester bonds"/>
    <property type="evidence" value="ECO:0007669"/>
    <property type="project" value="InterPro"/>
</dbReference>
<dbReference type="Gene3D" id="3.40.50.1110">
    <property type="entry name" value="SGNH hydrolase"/>
    <property type="match status" value="1"/>
</dbReference>
<feature type="signal peptide" evidence="2">
    <location>
        <begin position="1"/>
        <end position="22"/>
    </location>
</feature>
<dbReference type="AlphaFoldDB" id="A0AA40K5Q8"/>
<organism evidence="3 4">
    <name type="scientific">Schizothecium vesticola</name>
    <dbReference type="NCBI Taxonomy" id="314040"/>
    <lineage>
        <taxon>Eukaryota</taxon>
        <taxon>Fungi</taxon>
        <taxon>Dikarya</taxon>
        <taxon>Ascomycota</taxon>
        <taxon>Pezizomycotina</taxon>
        <taxon>Sordariomycetes</taxon>
        <taxon>Sordariomycetidae</taxon>
        <taxon>Sordariales</taxon>
        <taxon>Schizotheciaceae</taxon>
        <taxon>Schizothecium</taxon>
    </lineage>
</organism>
<dbReference type="PANTHER" id="PTHR45648:SF22">
    <property type="entry name" value="GDSL LIPASE_ACYLHYDROLASE FAMILY PROTEIN (AFU_ORTHOLOGUE AFUA_4G14700)"/>
    <property type="match status" value="1"/>
</dbReference>
<accession>A0AA40K5Q8</accession>
<evidence type="ECO:0000256" key="1">
    <source>
        <dbReference type="ARBA" id="ARBA00022801"/>
    </source>
</evidence>
<dbReference type="EMBL" id="JAUKUD010000004">
    <property type="protein sequence ID" value="KAK0746895.1"/>
    <property type="molecule type" value="Genomic_DNA"/>
</dbReference>
<proteinExistence type="predicted"/>
<dbReference type="InterPro" id="IPR051058">
    <property type="entry name" value="GDSL_Est/Lipase"/>
</dbReference>
<dbReference type="Pfam" id="PF00657">
    <property type="entry name" value="Lipase_GDSL"/>
    <property type="match status" value="1"/>
</dbReference>
<protein>
    <submittedName>
        <fullName evidence="3">Carbohydrate esterase family 16 protein</fullName>
    </submittedName>
</protein>
<evidence type="ECO:0000256" key="2">
    <source>
        <dbReference type="SAM" id="SignalP"/>
    </source>
</evidence>
<reference evidence="3" key="1">
    <citation type="submission" date="2023-06" db="EMBL/GenBank/DDBJ databases">
        <title>Genome-scale phylogeny and comparative genomics of the fungal order Sordariales.</title>
        <authorList>
            <consortium name="Lawrence Berkeley National Laboratory"/>
            <person name="Hensen N."/>
            <person name="Bonometti L."/>
            <person name="Westerberg I."/>
            <person name="Brannstrom I.O."/>
            <person name="Guillou S."/>
            <person name="Cros-Aarteil S."/>
            <person name="Calhoun S."/>
            <person name="Haridas S."/>
            <person name="Kuo A."/>
            <person name="Mondo S."/>
            <person name="Pangilinan J."/>
            <person name="Riley R."/>
            <person name="LaButti K."/>
            <person name="Andreopoulos B."/>
            <person name="Lipzen A."/>
            <person name="Chen C."/>
            <person name="Yanf M."/>
            <person name="Daum C."/>
            <person name="Ng V."/>
            <person name="Clum A."/>
            <person name="Steindorff A."/>
            <person name="Ohm R."/>
            <person name="Martin F."/>
            <person name="Silar P."/>
            <person name="Natvig D."/>
            <person name="Lalanne C."/>
            <person name="Gautier V."/>
            <person name="Ament-velasquez S.L."/>
            <person name="Kruys A."/>
            <person name="Hutchinson M.I."/>
            <person name="Powell A.J."/>
            <person name="Barry K."/>
            <person name="Miller A.N."/>
            <person name="Grigoriev I.V."/>
            <person name="Debuchy R."/>
            <person name="Gladieux P."/>
            <person name="Thoren M.H."/>
            <person name="Johannesson H."/>
        </authorList>
    </citation>
    <scope>NUCLEOTIDE SEQUENCE</scope>
    <source>
        <strain evidence="3">SMH3187-1</strain>
    </source>
</reference>
<dbReference type="InterPro" id="IPR001087">
    <property type="entry name" value="GDSL"/>
</dbReference>
<dbReference type="PANTHER" id="PTHR45648">
    <property type="entry name" value="GDSL LIPASE/ACYLHYDROLASE FAMILY PROTEIN (AFU_ORTHOLOGUE AFUA_4G14700)"/>
    <property type="match status" value="1"/>
</dbReference>
<dbReference type="Proteomes" id="UP001172155">
    <property type="component" value="Unassembled WGS sequence"/>
</dbReference>
<keyword evidence="1" id="KW-0378">Hydrolase</keyword>
<name>A0AA40K5Q8_9PEZI</name>
<keyword evidence="4" id="KW-1185">Reference proteome</keyword>
<keyword evidence="2" id="KW-0732">Signal</keyword>
<feature type="chain" id="PRO_5041241298" evidence="2">
    <location>
        <begin position="23"/>
        <end position="304"/>
    </location>
</feature>